<dbReference type="Proteomes" id="UP000515604">
    <property type="component" value="Segment"/>
</dbReference>
<dbReference type="InterPro" id="IPR018004">
    <property type="entry name" value="KilA/APSES_HTH"/>
</dbReference>
<name>A0A7G5B9N1_9CAUD</name>
<dbReference type="SMART" id="SM01252">
    <property type="entry name" value="KilA-N"/>
    <property type="match status" value="1"/>
</dbReference>
<proteinExistence type="predicted"/>
<dbReference type="InterPro" id="IPR017880">
    <property type="entry name" value="KilA_N"/>
</dbReference>
<keyword evidence="3" id="KW-1185">Reference proteome</keyword>
<evidence type="ECO:0000259" key="1">
    <source>
        <dbReference type="PROSITE" id="PS51301"/>
    </source>
</evidence>
<dbReference type="Pfam" id="PF04383">
    <property type="entry name" value="KilA-N"/>
    <property type="match status" value="1"/>
</dbReference>
<dbReference type="EMBL" id="MT740736">
    <property type="protein sequence ID" value="QMV33004.1"/>
    <property type="molecule type" value="Genomic_DNA"/>
</dbReference>
<evidence type="ECO:0000313" key="3">
    <source>
        <dbReference type="Proteomes" id="UP000515604"/>
    </source>
</evidence>
<sequence>MSTLVIEAVAVRRDDQGRYCLNDLHRAAGGEKRHQPSDFLRTQQASDLVAELTVPGIPGTPPVETLRGGISQGTFVVKELVYAYAMWISAAFHLKVIRTFDAVQHQSAPSRQLTSTEMLLQSVQALVDVERRQAEQAAAIERQGAELARIGTQVDALNAPLPHRPANTESIIYIRGRIFTQYGIPAHVVDFVMHHSSYAPSPMLVKNSREEAQGATYAVWWTKDVSAAFRRFVGECSRVTPAFVTHPSIDGRFRMSPGAES</sequence>
<feature type="domain" description="KilA-N" evidence="1">
    <location>
        <begin position="1"/>
        <end position="103"/>
    </location>
</feature>
<reference evidence="2 3" key="1">
    <citation type="submission" date="2020-07" db="EMBL/GenBank/DDBJ databases">
        <title>Ralstonia phages.</title>
        <authorList>
            <person name="Trotereau A."/>
            <person name="Boyer C."/>
            <person name="Torres-Barcelo C."/>
        </authorList>
    </citation>
    <scope>NUCLEOTIDE SEQUENCE [LARGE SCALE GENOMIC DNA]</scope>
</reference>
<protein>
    <recommendedName>
        <fullName evidence="1">KilA-N domain-containing protein</fullName>
    </recommendedName>
</protein>
<organism evidence="2 3">
    <name type="scientific">Ralstonia phage Eline</name>
    <dbReference type="NCBI Taxonomy" id="2759724"/>
    <lineage>
        <taxon>Viruses</taxon>
        <taxon>Duplodnaviria</taxon>
        <taxon>Heunggongvirae</taxon>
        <taxon>Uroviricota</taxon>
        <taxon>Caudoviricetes</taxon>
        <taxon>Cimandefvirus</taxon>
        <taxon>Cimandefvirus eline</taxon>
    </lineage>
</organism>
<dbReference type="PROSITE" id="PS51301">
    <property type="entry name" value="KILA_N"/>
    <property type="match status" value="1"/>
</dbReference>
<accession>A0A7G5B9N1</accession>
<gene>
    <name evidence="2" type="ORF">3Fb_00001</name>
</gene>
<evidence type="ECO:0000313" key="2">
    <source>
        <dbReference type="EMBL" id="QMV33004.1"/>
    </source>
</evidence>